<dbReference type="AlphaFoldDB" id="A0A382GJX8"/>
<proteinExistence type="predicted"/>
<organism evidence="2">
    <name type="scientific">marine metagenome</name>
    <dbReference type="NCBI Taxonomy" id="408172"/>
    <lineage>
        <taxon>unclassified sequences</taxon>
        <taxon>metagenomes</taxon>
        <taxon>ecological metagenomes</taxon>
    </lineage>
</organism>
<sequence length="178" mass="20022">MSDSPKTASDYFGSMGFEYDSLIHRSVPRYDQMIQTLIDYLPKQPRTALELGCGSGGLSLPLVRHAPDCAFTFVDAAQKMVELTRMRLQEAFPDVAHRATFVTERFEDYRMGLGQFDLVVSSFSLHHVEDKATFFRRVRESITSGGTFRFADQLSGGSDANDTLMWKSLLDFMQAPGN</sequence>
<protein>
    <recommendedName>
        <fullName evidence="1">Methyltransferase type 12 domain-containing protein</fullName>
    </recommendedName>
</protein>
<evidence type="ECO:0000259" key="1">
    <source>
        <dbReference type="Pfam" id="PF08242"/>
    </source>
</evidence>
<accession>A0A382GJX8</accession>
<dbReference type="CDD" id="cd02440">
    <property type="entry name" value="AdoMet_MTases"/>
    <property type="match status" value="1"/>
</dbReference>
<dbReference type="Gene3D" id="3.40.50.150">
    <property type="entry name" value="Vaccinia Virus protein VP39"/>
    <property type="match status" value="1"/>
</dbReference>
<dbReference type="InterPro" id="IPR029063">
    <property type="entry name" value="SAM-dependent_MTases_sf"/>
</dbReference>
<dbReference type="PANTHER" id="PTHR43861">
    <property type="entry name" value="TRANS-ACONITATE 2-METHYLTRANSFERASE-RELATED"/>
    <property type="match status" value="1"/>
</dbReference>
<feature type="domain" description="Methyltransferase type 12" evidence="1">
    <location>
        <begin position="49"/>
        <end position="148"/>
    </location>
</feature>
<reference evidence="2" key="1">
    <citation type="submission" date="2018-05" db="EMBL/GenBank/DDBJ databases">
        <authorList>
            <person name="Lanie J.A."/>
            <person name="Ng W.-L."/>
            <person name="Kazmierczak K.M."/>
            <person name="Andrzejewski T.M."/>
            <person name="Davidsen T.M."/>
            <person name="Wayne K.J."/>
            <person name="Tettelin H."/>
            <person name="Glass J.I."/>
            <person name="Rusch D."/>
            <person name="Podicherti R."/>
            <person name="Tsui H.-C.T."/>
            <person name="Winkler M.E."/>
        </authorList>
    </citation>
    <scope>NUCLEOTIDE SEQUENCE</scope>
</reference>
<dbReference type="SUPFAM" id="SSF53335">
    <property type="entry name" value="S-adenosyl-L-methionine-dependent methyltransferases"/>
    <property type="match status" value="1"/>
</dbReference>
<evidence type="ECO:0000313" key="2">
    <source>
        <dbReference type="EMBL" id="SVB75202.1"/>
    </source>
</evidence>
<dbReference type="EMBL" id="UINC01055848">
    <property type="protein sequence ID" value="SVB75202.1"/>
    <property type="molecule type" value="Genomic_DNA"/>
</dbReference>
<dbReference type="Pfam" id="PF08242">
    <property type="entry name" value="Methyltransf_12"/>
    <property type="match status" value="1"/>
</dbReference>
<name>A0A382GJX8_9ZZZZ</name>
<feature type="non-terminal residue" evidence="2">
    <location>
        <position position="178"/>
    </location>
</feature>
<dbReference type="InterPro" id="IPR013217">
    <property type="entry name" value="Methyltransf_12"/>
</dbReference>
<gene>
    <name evidence="2" type="ORF">METZ01_LOCUS228056</name>
</gene>